<dbReference type="SUPFAM" id="SSF52540">
    <property type="entry name" value="P-loop containing nucleoside triphosphate hydrolases"/>
    <property type="match status" value="1"/>
</dbReference>
<evidence type="ECO:0000313" key="4">
    <source>
        <dbReference type="Proteomes" id="UP000054538"/>
    </source>
</evidence>
<dbReference type="InterPro" id="IPR006073">
    <property type="entry name" value="GTP-bd"/>
</dbReference>
<reference evidence="3 4" key="1">
    <citation type="submission" date="2014-04" db="EMBL/GenBank/DDBJ databases">
        <authorList>
            <consortium name="DOE Joint Genome Institute"/>
            <person name="Kuo A."/>
            <person name="Kohler A."/>
            <person name="Jargeat P."/>
            <person name="Nagy L.G."/>
            <person name="Floudas D."/>
            <person name="Copeland A."/>
            <person name="Barry K.W."/>
            <person name="Cichocki N."/>
            <person name="Veneault-Fourrey C."/>
            <person name="LaButti K."/>
            <person name="Lindquist E.A."/>
            <person name="Lipzen A."/>
            <person name="Lundell T."/>
            <person name="Morin E."/>
            <person name="Murat C."/>
            <person name="Sun H."/>
            <person name="Tunlid A."/>
            <person name="Henrissat B."/>
            <person name="Grigoriev I.V."/>
            <person name="Hibbett D.S."/>
            <person name="Martin F."/>
            <person name="Nordberg H.P."/>
            <person name="Cantor M.N."/>
            <person name="Hua S.X."/>
        </authorList>
    </citation>
    <scope>NUCLEOTIDE SEQUENCE [LARGE SCALE GENOMIC DNA]</scope>
    <source>
        <strain evidence="3 4">Ve08.2h10</strain>
    </source>
</reference>
<keyword evidence="4" id="KW-1185">Reference proteome</keyword>
<name>A0A0D0DGX5_9AGAM</name>
<dbReference type="InterPro" id="IPR027417">
    <property type="entry name" value="P-loop_NTPase"/>
</dbReference>
<dbReference type="EMBL" id="KN825982">
    <property type="protein sequence ID" value="KIK80584.1"/>
    <property type="molecule type" value="Genomic_DNA"/>
</dbReference>
<dbReference type="OrthoDB" id="8954335at2759"/>
<feature type="region of interest" description="Disordered" evidence="1">
    <location>
        <begin position="328"/>
        <end position="384"/>
    </location>
</feature>
<dbReference type="GO" id="GO:0005525">
    <property type="term" value="F:GTP binding"/>
    <property type="evidence" value="ECO:0007669"/>
    <property type="project" value="InterPro"/>
</dbReference>
<organism evidence="3 4">
    <name type="scientific">Paxillus rubicundulus Ve08.2h10</name>
    <dbReference type="NCBI Taxonomy" id="930991"/>
    <lineage>
        <taxon>Eukaryota</taxon>
        <taxon>Fungi</taxon>
        <taxon>Dikarya</taxon>
        <taxon>Basidiomycota</taxon>
        <taxon>Agaricomycotina</taxon>
        <taxon>Agaricomycetes</taxon>
        <taxon>Agaricomycetidae</taxon>
        <taxon>Boletales</taxon>
        <taxon>Paxilineae</taxon>
        <taxon>Paxillaceae</taxon>
        <taxon>Paxillus</taxon>
    </lineage>
</organism>
<feature type="domain" description="G" evidence="2">
    <location>
        <begin position="23"/>
        <end position="114"/>
    </location>
</feature>
<dbReference type="InParanoid" id="A0A0D0DGX5"/>
<protein>
    <recommendedName>
        <fullName evidence="2">G domain-containing protein</fullName>
    </recommendedName>
</protein>
<feature type="compositionally biased region" description="Polar residues" evidence="1">
    <location>
        <begin position="328"/>
        <end position="338"/>
    </location>
</feature>
<evidence type="ECO:0000256" key="1">
    <source>
        <dbReference type="SAM" id="MobiDB-lite"/>
    </source>
</evidence>
<dbReference type="Proteomes" id="UP000054538">
    <property type="component" value="Unassembled WGS sequence"/>
</dbReference>
<accession>A0A0D0DGX5</accession>
<dbReference type="Gene3D" id="3.40.50.300">
    <property type="entry name" value="P-loop containing nucleotide triphosphate hydrolases"/>
    <property type="match status" value="1"/>
</dbReference>
<evidence type="ECO:0000313" key="3">
    <source>
        <dbReference type="EMBL" id="KIK80584.1"/>
    </source>
</evidence>
<dbReference type="AlphaFoldDB" id="A0A0D0DGX5"/>
<dbReference type="HOGENOM" id="CLU_719804_0_0_1"/>
<dbReference type="CDD" id="cd00882">
    <property type="entry name" value="Ras_like_GTPase"/>
    <property type="match status" value="1"/>
</dbReference>
<reference evidence="4" key="2">
    <citation type="submission" date="2015-01" db="EMBL/GenBank/DDBJ databases">
        <title>Evolutionary Origins and Diversification of the Mycorrhizal Mutualists.</title>
        <authorList>
            <consortium name="DOE Joint Genome Institute"/>
            <consortium name="Mycorrhizal Genomics Consortium"/>
            <person name="Kohler A."/>
            <person name="Kuo A."/>
            <person name="Nagy L.G."/>
            <person name="Floudas D."/>
            <person name="Copeland A."/>
            <person name="Barry K.W."/>
            <person name="Cichocki N."/>
            <person name="Veneault-Fourrey C."/>
            <person name="LaButti K."/>
            <person name="Lindquist E.A."/>
            <person name="Lipzen A."/>
            <person name="Lundell T."/>
            <person name="Morin E."/>
            <person name="Murat C."/>
            <person name="Riley R."/>
            <person name="Ohm R."/>
            <person name="Sun H."/>
            <person name="Tunlid A."/>
            <person name="Henrissat B."/>
            <person name="Grigoriev I.V."/>
            <person name="Hibbett D.S."/>
            <person name="Martin F."/>
        </authorList>
    </citation>
    <scope>NUCLEOTIDE SEQUENCE [LARGE SCALE GENOMIC DNA]</scope>
    <source>
        <strain evidence="4">Ve08.2h10</strain>
    </source>
</reference>
<sequence length="384" mass="42665">MPTERSQVRPDPTATGPPTHRNILIVGEVGVGKSALVNLIIGGERAITSSGAQLCTIQPQEYRTTIGSIQLVLHGSPGMHQAVDWMNMEAYLDARSEGIDFIFFCMKARWISMSAQQTYNLFVKVLCNNKVPVAAVATHLEGKYGLESTWHACITAITGYWNMLMDKYEQSGETIRQLLLDHINRLPNSNWVKRMMLDIRQYLDSGGLKEKLIKLCGFSAQGAEVIVRRIEQSVRTSQARRVELLLSLKMRKVPKTTTKTIRWNRGSRALRVAAKASQRIIIPTRIPRLAPIGGANDRSNLLYYILFENDQHDVHDIPPIALTSLAQPQTHAGHQQAVTGAEAEPASEPLPKNSEKDKEEQNESNPGAASVEDIDHTCTTTPKP</sequence>
<evidence type="ECO:0000259" key="2">
    <source>
        <dbReference type="Pfam" id="PF01926"/>
    </source>
</evidence>
<gene>
    <name evidence="3" type="ORF">PAXRUDRAFT_15704</name>
</gene>
<proteinExistence type="predicted"/>
<dbReference type="Pfam" id="PF01926">
    <property type="entry name" value="MMR_HSR1"/>
    <property type="match status" value="1"/>
</dbReference>